<dbReference type="Gene3D" id="3.40.50.300">
    <property type="entry name" value="P-loop containing nucleotide triphosphate hydrolases"/>
    <property type="match status" value="1"/>
</dbReference>
<reference evidence="2" key="1">
    <citation type="submission" date="2022-11" db="EMBL/GenBank/DDBJ databases">
        <title>Centuries of genome instability and evolution in soft-shell clam transmissible cancer (bioRxiv).</title>
        <authorList>
            <person name="Hart S.F.M."/>
            <person name="Yonemitsu M.A."/>
            <person name="Giersch R.M."/>
            <person name="Beal B.F."/>
            <person name="Arriagada G."/>
            <person name="Davis B.W."/>
            <person name="Ostrander E.A."/>
            <person name="Goff S.P."/>
            <person name="Metzger M.J."/>
        </authorList>
    </citation>
    <scope>NUCLEOTIDE SEQUENCE</scope>
    <source>
        <strain evidence="2">MELC-2E11</strain>
        <tissue evidence="2">Siphon/mantle</tissue>
    </source>
</reference>
<dbReference type="InterPro" id="IPR052654">
    <property type="entry name" value="CS_Sulfotransferase"/>
</dbReference>
<evidence type="ECO:0000259" key="1">
    <source>
        <dbReference type="Pfam" id="PF00685"/>
    </source>
</evidence>
<dbReference type="Proteomes" id="UP001164746">
    <property type="component" value="Chromosome 13"/>
</dbReference>
<feature type="non-terminal residue" evidence="2">
    <location>
        <position position="1"/>
    </location>
</feature>
<dbReference type="InterPro" id="IPR000863">
    <property type="entry name" value="Sulfotransferase_dom"/>
</dbReference>
<protein>
    <submittedName>
        <fullName evidence="2">CHSTF-like protein</fullName>
    </submittedName>
</protein>
<dbReference type="PANTHER" id="PTHR15723:SF0">
    <property type="entry name" value="CARBOHYDRATE SULFOTRANSFERASE 15"/>
    <property type="match status" value="1"/>
</dbReference>
<gene>
    <name evidence="2" type="ORF">MAR_038216</name>
</gene>
<sequence>GTDYDVSPTCLLLALRSVEPVTYSSGCQNTQILHIRALRKLSGLPGEASPSNLHLNSHWQRLPGNENLTEPKYVILDYIRHFIPDAKLIITFRDPIDRLYSDYYHEYGSLMKKNNPGPAQFHEIVIRGVKLYRECFRARTIRSCVYDHTLYDQTKIQMQLGIYYIYWEELLRVFPRQQILVFHNEDMRDKERTVRTMFDFLGLSKLDAGEIAAEVNTKESYHRKESFKAKGPMWNETYAILNDFYHPFNEKMVALTKDLKFLKPGS</sequence>
<keyword evidence="3" id="KW-1185">Reference proteome</keyword>
<feature type="domain" description="Sulfotransferase" evidence="1">
    <location>
        <begin position="84"/>
        <end position="205"/>
    </location>
</feature>
<name>A0ABY7FQW8_MYAAR</name>
<evidence type="ECO:0000313" key="2">
    <source>
        <dbReference type="EMBL" id="WAR24547.1"/>
    </source>
</evidence>
<dbReference type="EMBL" id="CP111024">
    <property type="protein sequence ID" value="WAR24547.1"/>
    <property type="molecule type" value="Genomic_DNA"/>
</dbReference>
<accession>A0ABY7FQW8</accession>
<proteinExistence type="predicted"/>
<dbReference type="PANTHER" id="PTHR15723">
    <property type="entry name" value="CARBOHYDRATE SULFOTRANSFERASE 15"/>
    <property type="match status" value="1"/>
</dbReference>
<dbReference type="InterPro" id="IPR027417">
    <property type="entry name" value="P-loop_NTPase"/>
</dbReference>
<evidence type="ECO:0000313" key="3">
    <source>
        <dbReference type="Proteomes" id="UP001164746"/>
    </source>
</evidence>
<dbReference type="Pfam" id="PF00685">
    <property type="entry name" value="Sulfotransfer_1"/>
    <property type="match status" value="1"/>
</dbReference>
<dbReference type="SUPFAM" id="SSF52540">
    <property type="entry name" value="P-loop containing nucleoside triphosphate hydrolases"/>
    <property type="match status" value="1"/>
</dbReference>
<organism evidence="2 3">
    <name type="scientific">Mya arenaria</name>
    <name type="common">Soft-shell clam</name>
    <dbReference type="NCBI Taxonomy" id="6604"/>
    <lineage>
        <taxon>Eukaryota</taxon>
        <taxon>Metazoa</taxon>
        <taxon>Spiralia</taxon>
        <taxon>Lophotrochozoa</taxon>
        <taxon>Mollusca</taxon>
        <taxon>Bivalvia</taxon>
        <taxon>Autobranchia</taxon>
        <taxon>Heteroconchia</taxon>
        <taxon>Euheterodonta</taxon>
        <taxon>Imparidentia</taxon>
        <taxon>Neoheterodontei</taxon>
        <taxon>Myida</taxon>
        <taxon>Myoidea</taxon>
        <taxon>Myidae</taxon>
        <taxon>Mya</taxon>
    </lineage>
</organism>